<evidence type="ECO:0000313" key="3">
    <source>
        <dbReference type="Proteomes" id="UP000283095"/>
    </source>
</evidence>
<name>A0A3Q9RP94_9BACI</name>
<accession>A0A3Q9RP94</accession>
<sequence length="51" mass="5925">MDIQVKDFNKIVEQYDRMVAQLNRENIFLKAVIEELQANSPTTGEQVELSK</sequence>
<dbReference type="RefSeq" id="WP_164853249.1">
    <property type="nucleotide sequence ID" value="NZ_CP026095.1"/>
</dbReference>
<evidence type="ECO:0000256" key="1">
    <source>
        <dbReference type="SAM" id="Coils"/>
    </source>
</evidence>
<dbReference type="KEGG" id="pasa:BAOM_3136"/>
<feature type="coiled-coil region" evidence="1">
    <location>
        <begin position="5"/>
        <end position="39"/>
    </location>
</feature>
<organism evidence="2 3">
    <name type="scientific">Peribacillus asahii</name>
    <dbReference type="NCBI Taxonomy" id="228899"/>
    <lineage>
        <taxon>Bacteria</taxon>
        <taxon>Bacillati</taxon>
        <taxon>Bacillota</taxon>
        <taxon>Bacilli</taxon>
        <taxon>Bacillales</taxon>
        <taxon>Bacillaceae</taxon>
        <taxon>Peribacillus</taxon>
    </lineage>
</organism>
<protein>
    <submittedName>
        <fullName evidence="2">Uncharacterized protein</fullName>
    </submittedName>
</protein>
<gene>
    <name evidence="2" type="ORF">BAOM_3136</name>
</gene>
<evidence type="ECO:0000313" key="2">
    <source>
        <dbReference type="EMBL" id="AZV43745.1"/>
    </source>
</evidence>
<reference evidence="2 3" key="1">
    <citation type="submission" date="2018-01" db="EMBL/GenBank/DDBJ databases">
        <title>Bacillus asahii Genome sequencing and assembly.</title>
        <authorList>
            <person name="Jiang H."/>
            <person name="Feng Y."/>
            <person name="Zhao F."/>
            <person name="Lin X."/>
        </authorList>
    </citation>
    <scope>NUCLEOTIDE SEQUENCE [LARGE SCALE GENOMIC DNA]</scope>
    <source>
        <strain evidence="2 3">OM18</strain>
    </source>
</reference>
<keyword evidence="1" id="KW-0175">Coiled coil</keyword>
<proteinExistence type="predicted"/>
<dbReference type="Proteomes" id="UP000283095">
    <property type="component" value="Chromosome"/>
</dbReference>
<dbReference type="EMBL" id="CP026095">
    <property type="protein sequence ID" value="AZV43745.1"/>
    <property type="molecule type" value="Genomic_DNA"/>
</dbReference>
<dbReference type="AlphaFoldDB" id="A0A3Q9RP94"/>